<dbReference type="GO" id="GO:0016787">
    <property type="term" value="F:hydrolase activity"/>
    <property type="evidence" value="ECO:0007669"/>
    <property type="project" value="UniProtKB-KW"/>
</dbReference>
<dbReference type="Pfam" id="PF03663">
    <property type="entry name" value="Glyco_hydro_76"/>
    <property type="match status" value="1"/>
</dbReference>
<dbReference type="PANTHER" id="PTHR47791">
    <property type="entry name" value="MEIOTICALLY UP-REGULATED GENE 191 PROTEIN"/>
    <property type="match status" value="1"/>
</dbReference>
<dbReference type="OrthoDB" id="2505409at2"/>
<dbReference type="PIRSF" id="PIRSF021505">
    <property type="entry name" value="O_gly_hdrol"/>
    <property type="match status" value="1"/>
</dbReference>
<dbReference type="InterPro" id="IPR014512">
    <property type="entry name" value="O_gly_hydro"/>
</dbReference>
<dbReference type="RefSeq" id="WP_138191985.1">
    <property type="nucleotide sequence ID" value="NZ_VCIW01000001.1"/>
</dbReference>
<keyword evidence="2" id="KW-1185">Reference proteome</keyword>
<sequence>MTGMWGARAERAQRELDEKFWNEDIEMYNIRTPCPDGACNTIFHYWWMAHAVETLTDGWNRTGAAVYRERLASLHRGLLRRNGGAWPNNLYDDMEWMAIGWLRAFLATGEESYKAAALELWEDIKTGWNDHVGGGIAWQKTQLDYKNTPANAPAAILAARLYAAFGDEDDLAWAKRIYDWVKRTLVDPQTGFVWDGANRLGDGRIDKDWKFTYCQGVFIGAAVELHRLTGDGAYLEDAARTWRAAVAELAEHRTSLFPAEGKGDGGLFKGILVRYAGELALTAGDGLDIAGVIGANAASLWDNAFDGEGALFGERWDARTSGEVELSTQLSGIILLETMSALEAAGRIRQAEGA</sequence>
<comment type="caution">
    <text evidence="1">The sequence shown here is derived from an EMBL/GenBank/DDBJ whole genome shotgun (WGS) entry which is preliminary data.</text>
</comment>
<dbReference type="GO" id="GO:0005975">
    <property type="term" value="P:carbohydrate metabolic process"/>
    <property type="evidence" value="ECO:0007669"/>
    <property type="project" value="InterPro"/>
</dbReference>
<gene>
    <name evidence="1" type="ORF">FE782_02070</name>
</gene>
<protein>
    <submittedName>
        <fullName evidence="1">Glycosyl hydrolase</fullName>
    </submittedName>
</protein>
<name>A0A5R9GKL5_9BACL</name>
<dbReference type="Proteomes" id="UP000309676">
    <property type="component" value="Unassembled WGS sequence"/>
</dbReference>
<dbReference type="Gene3D" id="1.50.10.20">
    <property type="match status" value="1"/>
</dbReference>
<dbReference type="SUPFAM" id="SSF48208">
    <property type="entry name" value="Six-hairpin glycosidases"/>
    <property type="match status" value="1"/>
</dbReference>
<reference evidence="1 2" key="1">
    <citation type="submission" date="2019-05" db="EMBL/GenBank/DDBJ databases">
        <authorList>
            <person name="Narsing Rao M.P."/>
            <person name="Li W.J."/>
        </authorList>
    </citation>
    <scope>NUCLEOTIDE SEQUENCE [LARGE SCALE GENOMIC DNA]</scope>
    <source>
        <strain evidence="1 2">SYSU_K30003</strain>
    </source>
</reference>
<organism evidence="1 2">
    <name type="scientific">Paenibacillus antri</name>
    <dbReference type="NCBI Taxonomy" id="2582848"/>
    <lineage>
        <taxon>Bacteria</taxon>
        <taxon>Bacillati</taxon>
        <taxon>Bacillota</taxon>
        <taxon>Bacilli</taxon>
        <taxon>Bacillales</taxon>
        <taxon>Paenibacillaceae</taxon>
        <taxon>Paenibacillus</taxon>
    </lineage>
</organism>
<accession>A0A5R9GKL5</accession>
<evidence type="ECO:0000313" key="2">
    <source>
        <dbReference type="Proteomes" id="UP000309676"/>
    </source>
</evidence>
<dbReference type="InterPro" id="IPR008928">
    <property type="entry name" value="6-hairpin_glycosidase_sf"/>
</dbReference>
<dbReference type="AlphaFoldDB" id="A0A5R9GKL5"/>
<keyword evidence="1" id="KW-0378">Hydrolase</keyword>
<evidence type="ECO:0000313" key="1">
    <source>
        <dbReference type="EMBL" id="TLS54154.1"/>
    </source>
</evidence>
<dbReference type="EMBL" id="VCIW01000001">
    <property type="protein sequence ID" value="TLS54154.1"/>
    <property type="molecule type" value="Genomic_DNA"/>
</dbReference>
<dbReference type="InterPro" id="IPR053169">
    <property type="entry name" value="MUG_Protein"/>
</dbReference>
<dbReference type="PANTHER" id="PTHR47791:SF3">
    <property type="entry name" value="MEIOTICALLY UP-REGULATED GENE 191 PROTEIN"/>
    <property type="match status" value="1"/>
</dbReference>
<dbReference type="InterPro" id="IPR005198">
    <property type="entry name" value="Glyco_hydro_76"/>
</dbReference>
<proteinExistence type="predicted"/>